<dbReference type="AlphaFoldDB" id="A0A6S7I7Y5"/>
<dbReference type="EMBL" id="CACRXK020007689">
    <property type="protein sequence ID" value="CAB4012933.1"/>
    <property type="molecule type" value="Genomic_DNA"/>
</dbReference>
<name>A0A6S7I7Y5_PARCT</name>
<sequence length="207" mass="23034">SDRAVQLFLETEANNSNYYTDSLRACLVAAIRSSGASQSTIKLVATNLIANGKLDEGVQLLCMIDKGLDACRYLQTYGKWDQAAWLAKATLDYNDCAEVMRRWIEHLSGTQISQQSRGLLLCISLGQFKKALLMVFGMRFFDRAALFAEACLEYGLLPTDDSSVSLLLESVFTEYARYLYAIGLINAAKYYCTKGGQEGKRLLEDIS</sequence>
<feature type="domain" description="WDR11 TPR" evidence="1">
    <location>
        <begin position="3"/>
        <end position="154"/>
    </location>
</feature>
<evidence type="ECO:0000313" key="3">
    <source>
        <dbReference type="Proteomes" id="UP001152795"/>
    </source>
</evidence>
<dbReference type="InterPro" id="IPR039694">
    <property type="entry name" value="WDR11"/>
</dbReference>
<comment type="caution">
    <text evidence="2">The sequence shown here is derived from an EMBL/GenBank/DDBJ whole genome shotgun (WGS) entry which is preliminary data.</text>
</comment>
<protein>
    <recommendedName>
        <fullName evidence="1">WDR11 TPR domain-containing protein</fullName>
    </recommendedName>
</protein>
<dbReference type="Pfam" id="PF23753">
    <property type="entry name" value="TPR_WDR11"/>
    <property type="match status" value="1"/>
</dbReference>
<feature type="non-terminal residue" evidence="2">
    <location>
        <position position="207"/>
    </location>
</feature>
<reference evidence="2" key="1">
    <citation type="submission" date="2020-04" db="EMBL/GenBank/DDBJ databases">
        <authorList>
            <person name="Alioto T."/>
            <person name="Alioto T."/>
            <person name="Gomez Garrido J."/>
        </authorList>
    </citation>
    <scope>NUCLEOTIDE SEQUENCE</scope>
    <source>
        <strain evidence="2">A484AB</strain>
    </source>
</reference>
<evidence type="ECO:0000313" key="2">
    <source>
        <dbReference type="EMBL" id="CAB4012933.1"/>
    </source>
</evidence>
<dbReference type="OrthoDB" id="1291858at2759"/>
<organism evidence="2 3">
    <name type="scientific">Paramuricea clavata</name>
    <name type="common">Red gorgonian</name>
    <name type="synonym">Violescent sea-whip</name>
    <dbReference type="NCBI Taxonomy" id="317549"/>
    <lineage>
        <taxon>Eukaryota</taxon>
        <taxon>Metazoa</taxon>
        <taxon>Cnidaria</taxon>
        <taxon>Anthozoa</taxon>
        <taxon>Octocorallia</taxon>
        <taxon>Malacalcyonacea</taxon>
        <taxon>Plexauridae</taxon>
        <taxon>Paramuricea</taxon>
    </lineage>
</organism>
<dbReference type="PANTHER" id="PTHR14593">
    <property type="entry name" value="WD REPEAT-CONTAINING PROTEIN 11"/>
    <property type="match status" value="1"/>
</dbReference>
<dbReference type="Proteomes" id="UP001152795">
    <property type="component" value="Unassembled WGS sequence"/>
</dbReference>
<proteinExistence type="predicted"/>
<dbReference type="InterPro" id="IPR057854">
    <property type="entry name" value="TPR_WDR11"/>
</dbReference>
<dbReference type="GO" id="GO:0005737">
    <property type="term" value="C:cytoplasm"/>
    <property type="evidence" value="ECO:0007669"/>
    <property type="project" value="TreeGrafter"/>
</dbReference>
<dbReference type="PANTHER" id="PTHR14593:SF5">
    <property type="entry name" value="WD REPEAT-CONTAINING PROTEIN 11"/>
    <property type="match status" value="1"/>
</dbReference>
<keyword evidence="3" id="KW-1185">Reference proteome</keyword>
<accession>A0A6S7I7Y5</accession>
<evidence type="ECO:0000259" key="1">
    <source>
        <dbReference type="Pfam" id="PF23753"/>
    </source>
</evidence>
<gene>
    <name evidence="2" type="ORF">PACLA_8A067394</name>
</gene>